<feature type="domain" description="BURP" evidence="7">
    <location>
        <begin position="1"/>
        <end position="203"/>
    </location>
</feature>
<keyword evidence="3" id="KW-0964">Secreted</keyword>
<keyword evidence="4" id="KW-0052">Apoplast</keyword>
<dbReference type="InterPro" id="IPR051897">
    <property type="entry name" value="PG-associated_BURP"/>
</dbReference>
<reference evidence="8 10" key="2">
    <citation type="journal article" date="2014" name="BMC Genomics">
        <title>An improved genome release (version Mt4.0) for the model legume Medicago truncatula.</title>
        <authorList>
            <person name="Tang H."/>
            <person name="Krishnakumar V."/>
            <person name="Bidwell S."/>
            <person name="Rosen B."/>
            <person name="Chan A."/>
            <person name="Zhou S."/>
            <person name="Gentzbittel L."/>
            <person name="Childs K.L."/>
            <person name="Yandell M."/>
            <person name="Gundlach H."/>
            <person name="Mayer K.F."/>
            <person name="Schwartz D.C."/>
            <person name="Town C.D."/>
        </authorList>
    </citation>
    <scope>GENOME REANNOTATION</scope>
    <source>
        <strain evidence="9 10">cv. Jemalong A17</strain>
    </source>
</reference>
<dbReference type="EMBL" id="CM001221">
    <property type="protein sequence ID" value="AES96107.1"/>
    <property type="molecule type" value="Genomic_DNA"/>
</dbReference>
<evidence type="ECO:0000256" key="3">
    <source>
        <dbReference type="ARBA" id="ARBA00022512"/>
    </source>
</evidence>
<evidence type="ECO:0000256" key="6">
    <source>
        <dbReference type="ARBA" id="ARBA00023180"/>
    </source>
</evidence>
<reference evidence="9" key="3">
    <citation type="submission" date="2015-04" db="UniProtKB">
        <authorList>
            <consortium name="EnsemblPlants"/>
        </authorList>
    </citation>
    <scope>IDENTIFICATION</scope>
    <source>
        <strain evidence="9">cv. Jemalong A17</strain>
    </source>
</reference>
<feature type="domain" description="BURP" evidence="7">
    <location>
        <begin position="405"/>
        <end position="619"/>
    </location>
</feature>
<name>G7JYZ7_MEDTR</name>
<evidence type="ECO:0000313" key="10">
    <source>
        <dbReference type="Proteomes" id="UP000002051"/>
    </source>
</evidence>
<organism evidence="8 10">
    <name type="scientific">Medicago truncatula</name>
    <name type="common">Barrel medic</name>
    <name type="synonym">Medicago tribuloides</name>
    <dbReference type="NCBI Taxonomy" id="3880"/>
    <lineage>
        <taxon>Eukaryota</taxon>
        <taxon>Viridiplantae</taxon>
        <taxon>Streptophyta</taxon>
        <taxon>Embryophyta</taxon>
        <taxon>Tracheophyta</taxon>
        <taxon>Spermatophyta</taxon>
        <taxon>Magnoliopsida</taxon>
        <taxon>eudicotyledons</taxon>
        <taxon>Gunneridae</taxon>
        <taxon>Pentapetalae</taxon>
        <taxon>rosids</taxon>
        <taxon>fabids</taxon>
        <taxon>Fabales</taxon>
        <taxon>Fabaceae</taxon>
        <taxon>Papilionoideae</taxon>
        <taxon>50 kb inversion clade</taxon>
        <taxon>NPAAA clade</taxon>
        <taxon>Hologalegina</taxon>
        <taxon>IRL clade</taxon>
        <taxon>Trifolieae</taxon>
        <taxon>Medicago</taxon>
    </lineage>
</organism>
<dbReference type="Pfam" id="PF03181">
    <property type="entry name" value="BURP"/>
    <property type="match status" value="3"/>
</dbReference>
<proteinExistence type="predicted"/>
<keyword evidence="6" id="KW-0325">Glycoprotein</keyword>
<dbReference type="EnsemblPlants" id="AES96107">
    <property type="protein sequence ID" value="AES96107"/>
    <property type="gene ID" value="MTR_5g033330"/>
</dbReference>
<dbReference type="OMA" id="LCSQPVY"/>
<sequence length="621" mass="70671">MQMTDIRDKIHKRQFLSPTIIAKLPSLTTKNMNLLKQFFRISDNGATEKRMKETLENCERAPARGEIIKCVRSMDEMEIFASSMLGPKVVLRKTLNVKGSGKNVMVGRVSRIQGGNVTESVTCHQEVFPVMLYFCHYIPMVRVYNVEILTLQKIKINQAVGVCHIDTSSWSRSHPAFLELGSAPDGRKWAKWAKSLFFREKMLNEGVVMQMTDIRDKIHKRQFLSPTIIAKLPSLTTKNMNLLKQFFRISDNGATEKRMKETLENCERAPARGETIKCVRSMDEMEIFASSMLGPKVVLRKTLNVKGSGKNVMVGRVSRIQGGNVTESVTCHQEVFPVMLYFCHYIPMVRVYNVEILTLQKIKINQAVGVCHIDTSSWSRSHPAFLELGSAPDGRKWAKWAKSLFFREKMLNEGVVMQMTDIRDKIHKRQFLSPTIIAKLPSLTTKNMNLLKQFFRISDNGATEKRMKETLENCERAPARGETIKCVRSMDEMEIFASSMLGPKVVLRKTLNVKGSGKNVMVGRVSRIQGGNVTESVTCHQEVFPVMLYFCHYIPMVRVYNVEILTLQRIKINQVVVVCHIDTSSSSRSHPAFLELGSAPGEIEVCHWIFQNDMSWTDDAN</sequence>
<feature type="domain" description="BURP" evidence="7">
    <location>
        <begin position="197"/>
        <end position="411"/>
    </location>
</feature>
<dbReference type="HOGENOM" id="CLU_440332_0_0_1"/>
<reference evidence="8 10" key="1">
    <citation type="journal article" date="2011" name="Nature">
        <title>The Medicago genome provides insight into the evolution of rhizobial symbioses.</title>
        <authorList>
            <person name="Young N.D."/>
            <person name="Debelle F."/>
            <person name="Oldroyd G.E."/>
            <person name="Geurts R."/>
            <person name="Cannon S.B."/>
            <person name="Udvardi M.K."/>
            <person name="Benedito V.A."/>
            <person name="Mayer K.F."/>
            <person name="Gouzy J."/>
            <person name="Schoof H."/>
            <person name="Van de Peer Y."/>
            <person name="Proost S."/>
            <person name="Cook D.R."/>
            <person name="Meyers B.C."/>
            <person name="Spannagl M."/>
            <person name="Cheung F."/>
            <person name="De Mita S."/>
            <person name="Krishnakumar V."/>
            <person name="Gundlach H."/>
            <person name="Zhou S."/>
            <person name="Mudge J."/>
            <person name="Bharti A.K."/>
            <person name="Murray J.D."/>
            <person name="Naoumkina M.A."/>
            <person name="Rosen B."/>
            <person name="Silverstein K.A."/>
            <person name="Tang H."/>
            <person name="Rombauts S."/>
            <person name="Zhao P.X."/>
            <person name="Zhou P."/>
            <person name="Barbe V."/>
            <person name="Bardou P."/>
            <person name="Bechner M."/>
            <person name="Bellec A."/>
            <person name="Berger A."/>
            <person name="Berges H."/>
            <person name="Bidwell S."/>
            <person name="Bisseling T."/>
            <person name="Choisne N."/>
            <person name="Couloux A."/>
            <person name="Denny R."/>
            <person name="Deshpande S."/>
            <person name="Dai X."/>
            <person name="Doyle J.J."/>
            <person name="Dudez A.M."/>
            <person name="Farmer A.D."/>
            <person name="Fouteau S."/>
            <person name="Franken C."/>
            <person name="Gibelin C."/>
            <person name="Gish J."/>
            <person name="Goldstein S."/>
            <person name="Gonzalez A.J."/>
            <person name="Green P.J."/>
            <person name="Hallab A."/>
            <person name="Hartog M."/>
            <person name="Hua A."/>
            <person name="Humphray S.J."/>
            <person name="Jeong D.H."/>
            <person name="Jing Y."/>
            <person name="Jocker A."/>
            <person name="Kenton S.M."/>
            <person name="Kim D.J."/>
            <person name="Klee K."/>
            <person name="Lai H."/>
            <person name="Lang C."/>
            <person name="Lin S."/>
            <person name="Macmil S.L."/>
            <person name="Magdelenat G."/>
            <person name="Matthews L."/>
            <person name="McCorrison J."/>
            <person name="Monaghan E.L."/>
            <person name="Mun J.H."/>
            <person name="Najar F.Z."/>
            <person name="Nicholson C."/>
            <person name="Noirot C."/>
            <person name="O'Bleness M."/>
            <person name="Paule C.R."/>
            <person name="Poulain J."/>
            <person name="Prion F."/>
            <person name="Qin B."/>
            <person name="Qu C."/>
            <person name="Retzel E.F."/>
            <person name="Riddle C."/>
            <person name="Sallet E."/>
            <person name="Samain S."/>
            <person name="Samson N."/>
            <person name="Sanders I."/>
            <person name="Saurat O."/>
            <person name="Scarpelli C."/>
            <person name="Schiex T."/>
            <person name="Segurens B."/>
            <person name="Severin A.J."/>
            <person name="Sherrier D.J."/>
            <person name="Shi R."/>
            <person name="Sims S."/>
            <person name="Singer S.R."/>
            <person name="Sinharoy S."/>
            <person name="Sterck L."/>
            <person name="Viollet A."/>
            <person name="Wang B.B."/>
            <person name="Wang K."/>
            <person name="Wang M."/>
            <person name="Wang X."/>
            <person name="Warfsmann J."/>
            <person name="Weissenbach J."/>
            <person name="White D.D."/>
            <person name="White J.D."/>
            <person name="Wiley G.B."/>
            <person name="Wincker P."/>
            <person name="Xing Y."/>
            <person name="Yang L."/>
            <person name="Yao Z."/>
            <person name="Ying F."/>
            <person name="Zhai J."/>
            <person name="Zhou L."/>
            <person name="Zuber A."/>
            <person name="Denarie J."/>
            <person name="Dixon R.A."/>
            <person name="May G.D."/>
            <person name="Schwartz D.C."/>
            <person name="Rogers J."/>
            <person name="Quetier F."/>
            <person name="Town C.D."/>
            <person name="Roe B.A."/>
        </authorList>
    </citation>
    <scope>NUCLEOTIDE SEQUENCE [LARGE SCALE GENOMIC DNA]</scope>
    <source>
        <strain evidence="8">A17</strain>
        <strain evidence="9 10">cv. Jemalong A17</strain>
    </source>
</reference>
<dbReference type="SMART" id="SM01045">
    <property type="entry name" value="BURP"/>
    <property type="match status" value="3"/>
</dbReference>
<evidence type="ECO:0000313" key="9">
    <source>
        <dbReference type="EnsemblPlants" id="AES96107"/>
    </source>
</evidence>
<keyword evidence="10" id="KW-1185">Reference proteome</keyword>
<dbReference type="PANTHER" id="PTHR31458">
    <property type="entry name" value="POLYGALACTURONASE 1 BETA-LIKE PROTEIN 2"/>
    <property type="match status" value="1"/>
</dbReference>
<dbReference type="AlphaFoldDB" id="G7JYZ7"/>
<dbReference type="Proteomes" id="UP000002051">
    <property type="component" value="Chromosome 5"/>
</dbReference>
<gene>
    <name evidence="8" type="ordered locus">MTR_5g033330</name>
</gene>
<dbReference type="PANTHER" id="PTHR31458:SF13">
    <property type="entry name" value="POLYGALACTURONASE NON-CATALYTIC PROTEIN"/>
    <property type="match status" value="1"/>
</dbReference>
<dbReference type="PaxDb" id="3880-AES96107"/>
<evidence type="ECO:0000256" key="2">
    <source>
        <dbReference type="ARBA" id="ARBA00004271"/>
    </source>
</evidence>
<evidence type="ECO:0000256" key="1">
    <source>
        <dbReference type="ARBA" id="ARBA00004191"/>
    </source>
</evidence>
<dbReference type="InterPro" id="IPR004873">
    <property type="entry name" value="BURP_dom"/>
</dbReference>
<evidence type="ECO:0000256" key="4">
    <source>
        <dbReference type="ARBA" id="ARBA00022523"/>
    </source>
</evidence>
<comment type="subcellular location">
    <subcellularLocation>
        <location evidence="1">Secreted</location>
        <location evidence="1">Cell wall</location>
    </subcellularLocation>
    <subcellularLocation>
        <location evidence="2">Secreted</location>
        <location evidence="2">Extracellular space</location>
        <location evidence="2">Apoplast</location>
    </subcellularLocation>
</comment>
<dbReference type="eggNOG" id="ENOG502QT2V">
    <property type="taxonomic scope" value="Eukaryota"/>
</dbReference>
<evidence type="ECO:0000259" key="7">
    <source>
        <dbReference type="PROSITE" id="PS51277"/>
    </source>
</evidence>
<keyword evidence="3" id="KW-0134">Cell wall</keyword>
<evidence type="ECO:0000313" key="8">
    <source>
        <dbReference type="EMBL" id="AES96107.1"/>
    </source>
</evidence>
<keyword evidence="5" id="KW-0732">Signal</keyword>
<dbReference type="PROSITE" id="PS51277">
    <property type="entry name" value="BURP"/>
    <property type="match status" value="3"/>
</dbReference>
<evidence type="ECO:0000256" key="5">
    <source>
        <dbReference type="ARBA" id="ARBA00022729"/>
    </source>
</evidence>
<protein>
    <submittedName>
        <fullName evidence="8">BURP domain protein</fullName>
    </submittedName>
</protein>
<accession>G7JYZ7</accession>
<dbReference type="STRING" id="3880.G7JYZ7"/>
<dbReference type="GO" id="GO:0048046">
    <property type="term" value="C:apoplast"/>
    <property type="evidence" value="ECO:0007669"/>
    <property type="project" value="UniProtKB-SubCell"/>
</dbReference>